<feature type="region of interest" description="Disordered" evidence="12">
    <location>
        <begin position="146"/>
        <end position="179"/>
    </location>
</feature>
<evidence type="ECO:0000256" key="2">
    <source>
        <dbReference type="ARBA" id="ARBA00022801"/>
    </source>
</evidence>
<feature type="binding site" evidence="9">
    <location>
        <position position="366"/>
    </location>
    <ligand>
        <name>substrate</name>
    </ligand>
</feature>
<dbReference type="InterPro" id="IPR036434">
    <property type="entry name" value="Beta_cellobiohydrolase_sf"/>
</dbReference>
<feature type="binding site" evidence="9">
    <location>
        <position position="216"/>
    </location>
    <ligand>
        <name>substrate</name>
    </ligand>
</feature>
<feature type="binding site" evidence="9">
    <location>
        <position position="412"/>
    </location>
    <ligand>
        <name>substrate</name>
    </ligand>
</feature>
<dbReference type="Proteomes" id="UP000218505">
    <property type="component" value="Chromosome"/>
</dbReference>
<dbReference type="GO" id="GO:0030247">
    <property type="term" value="F:polysaccharide binding"/>
    <property type="evidence" value="ECO:0007669"/>
    <property type="project" value="UniProtKB-UniRule"/>
</dbReference>
<comment type="similarity">
    <text evidence="11">Belongs to the glycosyl hydrolase family 6.</text>
</comment>
<keyword evidence="3 11" id="KW-0136">Cellulose degradation</keyword>
<feature type="signal peptide" evidence="11">
    <location>
        <begin position="1"/>
        <end position="25"/>
    </location>
</feature>
<dbReference type="Pfam" id="PF01341">
    <property type="entry name" value="Glyco_hydro_6"/>
    <property type="match status" value="1"/>
</dbReference>
<evidence type="ECO:0000256" key="11">
    <source>
        <dbReference type="RuleBase" id="RU361186"/>
    </source>
</evidence>
<keyword evidence="7 11" id="KW-0624">Polysaccharide degradation</keyword>
<sequence length="605" mass="63717">MSLRTFARSRRFAGTAAALSVTALAATAVVVGGPSANAAPGCRVNYSVTNQWSDGFGATVTVTNLGDAITGGWTLEWDFAAGQRVGQGWNGTFAQSGAKVTVTNPTWSPGLGTNASVSPGFNGTWSGSNPVPTQFKLNGTVCTGSVGPTSTTTTTTTTTTGGNTTTTTSGNNQPGTRVDNPYANAGVYVNPQWSALAAAEPGGSRIANQPTGVWMDRISSIDGNGSPTTGTMGLADHLDEAVKQARTAPGGNLVFQVVIYNLPGRDCAALASNGELGATELDRYKTEYIDKVAGILSRPAYANLRIVTVIEVDSLPNLVTNVSPRATAVPNCDTMKANQNYQNGVAYAVSKLGDIANVYNYLDAGHHGWIGWGDTVPEYDNFFSSAKMISTILGREGATKSDVHGFITNTANYSALEEPHWTVDDVVGGQAVKEKSKWVDWNDFNGEIAFATALRQELVKNGFDSNIGMLIDTSRNGWGGSARPTAKSTSTDPTVYVNESRIDKRAQKGNWCNQAGAGLGERPKASPKPGIDAYVWMKPPGESDGSSSQIPNNEGKGFDRMCDPTYGGNIRNGNNPSGALGNAPLSGHWFSSQFQELMRNAYPTL</sequence>
<dbReference type="EMBL" id="CP023445">
    <property type="protein sequence ID" value="ATE53789.1"/>
    <property type="molecule type" value="Genomic_DNA"/>
</dbReference>
<evidence type="ECO:0000259" key="13">
    <source>
        <dbReference type="PROSITE" id="PS51173"/>
    </source>
</evidence>
<feature type="active site" description="Proton acceptor" evidence="8">
    <location>
        <position position="544"/>
    </location>
</feature>
<evidence type="ECO:0000256" key="10">
    <source>
        <dbReference type="PROSITE-ProRule" id="PRU10056"/>
    </source>
</evidence>
<evidence type="ECO:0000256" key="1">
    <source>
        <dbReference type="ARBA" id="ARBA00022729"/>
    </source>
</evidence>
<accession>A0A290Z479</accession>
<dbReference type="PROSITE" id="PS00655">
    <property type="entry name" value="GLYCOSYL_HYDROL_F6_1"/>
    <property type="match status" value="1"/>
</dbReference>
<dbReference type="InterPro" id="IPR016288">
    <property type="entry name" value="Beta_cellobiohydrolase"/>
</dbReference>
<reference evidence="14" key="1">
    <citation type="submission" date="2017-09" db="EMBL/GenBank/DDBJ databases">
        <title>Complete Genome Sequence of ansamitocin-producing Bacterium Actinosynnema pretiosum X47.</title>
        <authorList>
            <person name="Cao G."/>
            <person name="Zong G."/>
            <person name="Zhong C."/>
            <person name="Fu J."/>
        </authorList>
    </citation>
    <scope>NUCLEOTIDE SEQUENCE [LARGE SCALE GENOMIC DNA]</scope>
    <source>
        <strain evidence="14">X47</strain>
    </source>
</reference>
<dbReference type="Pfam" id="PF00553">
    <property type="entry name" value="CBM_2"/>
    <property type="match status" value="1"/>
</dbReference>
<feature type="active site" evidence="10">
    <location>
        <position position="266"/>
    </location>
</feature>
<feature type="domain" description="CBM2" evidence="13">
    <location>
        <begin position="35"/>
        <end position="145"/>
    </location>
</feature>
<dbReference type="PROSITE" id="PS51173">
    <property type="entry name" value="CBM2"/>
    <property type="match status" value="1"/>
</dbReference>
<dbReference type="InterPro" id="IPR001919">
    <property type="entry name" value="CBD2"/>
</dbReference>
<dbReference type="InterPro" id="IPR001524">
    <property type="entry name" value="Glyco_hydro_6_CS"/>
</dbReference>
<dbReference type="KEGG" id="apre:CNX65_11180"/>
<dbReference type="InterPro" id="IPR008965">
    <property type="entry name" value="CBM2/CBM3_carb-bd_dom_sf"/>
</dbReference>
<dbReference type="PRINTS" id="PR00733">
    <property type="entry name" value="GLHYDRLASE6"/>
</dbReference>
<name>A0A290Z479_9PSEU</name>
<evidence type="ECO:0000256" key="4">
    <source>
        <dbReference type="ARBA" id="ARBA00023157"/>
    </source>
</evidence>
<dbReference type="AlphaFoldDB" id="A0A290Z479"/>
<dbReference type="GO" id="GO:0004553">
    <property type="term" value="F:hydrolase activity, hydrolyzing O-glycosyl compounds"/>
    <property type="evidence" value="ECO:0007669"/>
    <property type="project" value="InterPro"/>
</dbReference>
<organism evidence="14 15">
    <name type="scientific">Actinosynnema pretiosum</name>
    <dbReference type="NCBI Taxonomy" id="42197"/>
    <lineage>
        <taxon>Bacteria</taxon>
        <taxon>Bacillati</taxon>
        <taxon>Actinomycetota</taxon>
        <taxon>Actinomycetes</taxon>
        <taxon>Pseudonocardiales</taxon>
        <taxon>Pseudonocardiaceae</taxon>
        <taxon>Actinosynnema</taxon>
    </lineage>
</organism>
<feature type="binding site" evidence="9">
    <location>
        <position position="214"/>
    </location>
    <ligand>
        <name>substrate</name>
    </ligand>
</feature>
<evidence type="ECO:0000313" key="14">
    <source>
        <dbReference type="EMBL" id="ATE53789.1"/>
    </source>
</evidence>
<keyword evidence="1 11" id="KW-0732">Signal</keyword>
<evidence type="ECO:0000256" key="9">
    <source>
        <dbReference type="PIRSR" id="PIRSR001100-2"/>
    </source>
</evidence>
<dbReference type="PANTHER" id="PTHR34876">
    <property type="match status" value="1"/>
</dbReference>
<dbReference type="PIRSF" id="PIRSF001100">
    <property type="entry name" value="Beta_cellobiohydrolase"/>
    <property type="match status" value="1"/>
</dbReference>
<keyword evidence="2 11" id="KW-0378">Hydrolase</keyword>
<feature type="binding site" evidence="9">
    <location>
        <position position="511"/>
    </location>
    <ligand>
        <name>substrate</name>
    </ligand>
</feature>
<dbReference type="SUPFAM" id="SSF49384">
    <property type="entry name" value="Carbohydrate-binding domain"/>
    <property type="match status" value="1"/>
</dbReference>
<dbReference type="SMART" id="SM00637">
    <property type="entry name" value="CBD_II"/>
    <property type="match status" value="1"/>
</dbReference>
<feature type="active site" description="Proton donor" evidence="8">
    <location>
        <position position="313"/>
    </location>
</feature>
<feature type="chain" id="PRO_5039747278" description="Glucanase" evidence="11">
    <location>
        <begin position="26"/>
        <end position="605"/>
    </location>
</feature>
<dbReference type="InterPro" id="IPR012291">
    <property type="entry name" value="CBM2_carb-bd_dom_sf"/>
</dbReference>
<keyword evidence="5 11" id="KW-0119">Carbohydrate metabolism</keyword>
<protein>
    <recommendedName>
        <fullName evidence="11">Glucanase</fullName>
        <ecNumber evidence="11">3.2.1.-</ecNumber>
    </recommendedName>
</protein>
<dbReference type="Gene3D" id="3.20.20.40">
    <property type="entry name" value="1, 4-beta cellobiohydrolase"/>
    <property type="match status" value="1"/>
</dbReference>
<proteinExistence type="inferred from homology"/>
<feature type="binding site" evidence="9">
    <location>
        <position position="542"/>
    </location>
    <ligand>
        <name>substrate</name>
    </ligand>
</feature>
<evidence type="ECO:0000313" key="15">
    <source>
        <dbReference type="Proteomes" id="UP000218505"/>
    </source>
</evidence>
<feature type="binding site" evidence="9">
    <location>
        <position position="369"/>
    </location>
    <ligand>
        <name>substrate</name>
    </ligand>
</feature>
<dbReference type="GO" id="GO:0030245">
    <property type="term" value="P:cellulose catabolic process"/>
    <property type="evidence" value="ECO:0007669"/>
    <property type="project" value="UniProtKB-KW"/>
</dbReference>
<feature type="binding site" evidence="9">
    <location>
        <position position="538"/>
    </location>
    <ligand>
        <name>substrate</name>
    </ligand>
</feature>
<evidence type="ECO:0000256" key="6">
    <source>
        <dbReference type="ARBA" id="ARBA00023295"/>
    </source>
</evidence>
<keyword evidence="6 11" id="KW-0326">Glycosidase</keyword>
<evidence type="ECO:0000256" key="3">
    <source>
        <dbReference type="ARBA" id="ARBA00023001"/>
    </source>
</evidence>
<keyword evidence="4" id="KW-1015">Disulfide bond</keyword>
<evidence type="ECO:0000256" key="8">
    <source>
        <dbReference type="PIRSR" id="PIRSR001100-1"/>
    </source>
</evidence>
<dbReference type="Gene3D" id="2.60.40.290">
    <property type="match status" value="1"/>
</dbReference>
<keyword evidence="15" id="KW-1185">Reference proteome</keyword>
<dbReference type="PANTHER" id="PTHR34876:SF4">
    <property type="entry name" value="1,4-BETA-D-GLUCAN CELLOBIOHYDROLASE C-RELATED"/>
    <property type="match status" value="1"/>
</dbReference>
<evidence type="ECO:0000256" key="12">
    <source>
        <dbReference type="SAM" id="MobiDB-lite"/>
    </source>
</evidence>
<evidence type="ECO:0000256" key="5">
    <source>
        <dbReference type="ARBA" id="ARBA00023277"/>
    </source>
</evidence>
<dbReference type="EC" id="3.2.1.-" evidence="11"/>
<gene>
    <name evidence="14" type="ORF">CNX65_11180</name>
</gene>
<evidence type="ECO:0000256" key="7">
    <source>
        <dbReference type="ARBA" id="ARBA00023326"/>
    </source>
</evidence>
<feature type="compositionally biased region" description="Low complexity" evidence="12">
    <location>
        <begin position="146"/>
        <end position="176"/>
    </location>
</feature>
<dbReference type="SUPFAM" id="SSF51989">
    <property type="entry name" value="Glycosyl hydrolases family 6, cellulases"/>
    <property type="match status" value="1"/>
</dbReference>